<organism evidence="1 2">
    <name type="scientific">Astyanax mexicanus</name>
    <name type="common">Blind cave fish</name>
    <name type="synonym">Astyanax fasciatus mexicanus</name>
    <dbReference type="NCBI Taxonomy" id="7994"/>
    <lineage>
        <taxon>Eukaryota</taxon>
        <taxon>Metazoa</taxon>
        <taxon>Chordata</taxon>
        <taxon>Craniata</taxon>
        <taxon>Vertebrata</taxon>
        <taxon>Euteleostomi</taxon>
        <taxon>Actinopterygii</taxon>
        <taxon>Neopterygii</taxon>
        <taxon>Teleostei</taxon>
        <taxon>Ostariophysi</taxon>
        <taxon>Characiformes</taxon>
        <taxon>Characoidei</taxon>
        <taxon>Acestrorhamphidae</taxon>
        <taxon>Acestrorhamphinae</taxon>
        <taxon>Astyanax</taxon>
    </lineage>
</organism>
<proteinExistence type="predicted"/>
<dbReference type="EMBL" id="JAICCE010000001">
    <property type="protein sequence ID" value="KAG9283276.1"/>
    <property type="molecule type" value="Genomic_DNA"/>
</dbReference>
<evidence type="ECO:0000313" key="1">
    <source>
        <dbReference type="EMBL" id="KAG9283276.1"/>
    </source>
</evidence>
<dbReference type="Proteomes" id="UP000752171">
    <property type="component" value="Unassembled WGS sequence"/>
</dbReference>
<sequence>MKTAAKSKRRPHICVSDLVTYIRDTALVFTGKGQQKRMHNHANSNNLYLEEFEDIVDELLLRLDVITDTDVPDDQEDNDNQSCCSSAHYSSEDVDLENTVGMRKHSCVYSASSYMHEEDGESRLRSPLERKTLQPVGGNRGTIHGRSIFTGQKIHTSITTTPVKKSKDLQTFLCSDHSISVQMNECSETLSSNRAKHFSLTWENKVKNVCTKSWSTQADLTPVLNSSNISRTSLSSHTKAFNQLCISESPVENTETYCELQTVHIPGQCC</sequence>
<reference evidence="1 2" key="1">
    <citation type="submission" date="2021-07" db="EMBL/GenBank/DDBJ databases">
        <authorList>
            <person name="Imarazene B."/>
            <person name="Zahm M."/>
            <person name="Klopp C."/>
            <person name="Cabau C."/>
            <person name="Beille S."/>
            <person name="Jouanno E."/>
            <person name="Castinel A."/>
            <person name="Lluch J."/>
            <person name="Gil L."/>
            <person name="Kuchtly C."/>
            <person name="Lopez Roques C."/>
            <person name="Donnadieu C."/>
            <person name="Parrinello H."/>
            <person name="Journot L."/>
            <person name="Du K."/>
            <person name="Schartl M."/>
            <person name="Retaux S."/>
            <person name="Guiguen Y."/>
        </authorList>
    </citation>
    <scope>NUCLEOTIDE SEQUENCE [LARGE SCALE GENOMIC DNA]</scope>
    <source>
        <strain evidence="1">Pach_M1</strain>
        <tissue evidence="1">Testis</tissue>
    </source>
</reference>
<accession>A0A8T2MPD2</accession>
<evidence type="ECO:0000313" key="2">
    <source>
        <dbReference type="Proteomes" id="UP000752171"/>
    </source>
</evidence>
<gene>
    <name evidence="1" type="ORF">AMEX_G2027</name>
</gene>
<protein>
    <submittedName>
        <fullName evidence="1">Uncharacterized protein</fullName>
    </submittedName>
</protein>
<name>A0A8T2MPD2_ASTMX</name>
<dbReference type="AlphaFoldDB" id="A0A8T2MPD2"/>
<comment type="caution">
    <text evidence="1">The sequence shown here is derived from an EMBL/GenBank/DDBJ whole genome shotgun (WGS) entry which is preliminary data.</text>
</comment>